<evidence type="ECO:0000313" key="3">
    <source>
        <dbReference type="Proteomes" id="UP000268285"/>
    </source>
</evidence>
<protein>
    <submittedName>
        <fullName evidence="2">Uncharacterized protein</fullName>
    </submittedName>
</protein>
<dbReference type="AlphaFoldDB" id="A0A498QSR2"/>
<name>A0A498QSR2_9MYCO</name>
<evidence type="ECO:0000256" key="1">
    <source>
        <dbReference type="SAM" id="MobiDB-lite"/>
    </source>
</evidence>
<evidence type="ECO:0000313" key="2">
    <source>
        <dbReference type="EMBL" id="VBA50106.1"/>
    </source>
</evidence>
<gene>
    <name evidence="2" type="ORF">LAUMK142_02379</name>
</gene>
<dbReference type="EMBL" id="UPHU01000001">
    <property type="protein sequence ID" value="VBA50106.1"/>
    <property type="molecule type" value="Genomic_DNA"/>
</dbReference>
<dbReference type="RefSeq" id="WP_280177813.1">
    <property type="nucleotide sequence ID" value="NZ_UPHN01000061.1"/>
</dbReference>
<proteinExistence type="predicted"/>
<organism evidence="2 3">
    <name type="scientific">Mycobacterium pseudokansasii</name>
    <dbReference type="NCBI Taxonomy" id="2341080"/>
    <lineage>
        <taxon>Bacteria</taxon>
        <taxon>Bacillati</taxon>
        <taxon>Actinomycetota</taxon>
        <taxon>Actinomycetes</taxon>
        <taxon>Mycobacteriales</taxon>
        <taxon>Mycobacteriaceae</taxon>
        <taxon>Mycobacterium</taxon>
    </lineage>
</organism>
<feature type="region of interest" description="Disordered" evidence="1">
    <location>
        <begin position="1"/>
        <end position="21"/>
    </location>
</feature>
<keyword evidence="3" id="KW-1185">Reference proteome</keyword>
<dbReference type="Proteomes" id="UP000268285">
    <property type="component" value="Unassembled WGS sequence"/>
</dbReference>
<sequence length="43" mass="4569">MTKRYVENQTGPAAIGLRPTATAPPSGYAATPAIGYFITNLMR</sequence>
<accession>A0A498QSR2</accession>
<reference evidence="2 3" key="1">
    <citation type="submission" date="2018-09" db="EMBL/GenBank/DDBJ databases">
        <authorList>
            <person name="Tagini F."/>
        </authorList>
    </citation>
    <scope>NUCLEOTIDE SEQUENCE [LARGE SCALE GENOMIC DNA]</scope>
    <source>
        <strain evidence="2 3">MK142</strain>
    </source>
</reference>